<proteinExistence type="predicted"/>
<evidence type="ECO:0000256" key="1">
    <source>
        <dbReference type="SAM" id="MobiDB-lite"/>
    </source>
</evidence>
<dbReference type="OrthoDB" id="8563470at2"/>
<organism evidence="2 3">
    <name type="scientific">Acidithiobacillus marinus</name>
    <dbReference type="NCBI Taxonomy" id="187490"/>
    <lineage>
        <taxon>Bacteria</taxon>
        <taxon>Pseudomonadati</taxon>
        <taxon>Pseudomonadota</taxon>
        <taxon>Acidithiobacillia</taxon>
        <taxon>Acidithiobacillales</taxon>
        <taxon>Acidithiobacillaceae</taxon>
        <taxon>Acidithiobacillus</taxon>
    </lineage>
</organism>
<feature type="region of interest" description="Disordered" evidence="1">
    <location>
        <begin position="110"/>
        <end position="144"/>
    </location>
</feature>
<dbReference type="InParanoid" id="A0A2I1DHW7"/>
<dbReference type="Pfam" id="PF10387">
    <property type="entry name" value="DUF2442"/>
    <property type="match status" value="1"/>
</dbReference>
<evidence type="ECO:0008006" key="4">
    <source>
        <dbReference type="Google" id="ProtNLM"/>
    </source>
</evidence>
<evidence type="ECO:0000313" key="2">
    <source>
        <dbReference type="EMBL" id="PKY09465.1"/>
    </source>
</evidence>
<feature type="compositionally biased region" description="Low complexity" evidence="1">
    <location>
        <begin position="114"/>
        <end position="126"/>
    </location>
</feature>
<gene>
    <name evidence="2" type="ORF">B1757_14790</name>
</gene>
<dbReference type="AlphaFoldDB" id="A0A2I1DHW7"/>
<comment type="caution">
    <text evidence="2">The sequence shown here is derived from an EMBL/GenBank/DDBJ whole genome shotgun (WGS) entry which is preliminary data.</text>
</comment>
<keyword evidence="3" id="KW-1185">Reference proteome</keyword>
<protein>
    <recommendedName>
        <fullName evidence="4">DUF2442 domain-containing protein</fullName>
    </recommendedName>
</protein>
<sequence length="144" mass="15249">MDQVDKILERDWDAANQRGRETLAAGPLAESAYYDQPTGKVVIELNNGVGLHIPPALIQGIENATPADMAEIVIQARGLGLHFPRLDADLYVPALARGVLGTSAWMRSLGQKGGVSKSPAKAAAARRNGRLGGRPQSAEKKAIS</sequence>
<dbReference type="Gene3D" id="3.30.2020.40">
    <property type="entry name" value="Uncharacterised protein PF10387, DUF2442"/>
    <property type="match status" value="1"/>
</dbReference>
<dbReference type="EMBL" id="MXAV01000059">
    <property type="protein sequence ID" value="PKY09465.1"/>
    <property type="molecule type" value="Genomic_DNA"/>
</dbReference>
<reference evidence="2 3" key="1">
    <citation type="submission" date="2017-03" db="EMBL/GenBank/DDBJ databases">
        <title>Draft genime sequence of the acidophilic sulfur-oxidizing bacterium Acidithiobacillus sp. SH, isolated from seawater.</title>
        <authorList>
            <person name="Sharmin S."/>
            <person name="Tokuhisa M."/>
            <person name="Kanao T."/>
            <person name="Kamimura K."/>
        </authorList>
    </citation>
    <scope>NUCLEOTIDE SEQUENCE [LARGE SCALE GENOMIC DNA]</scope>
    <source>
        <strain evidence="2 3">SH</strain>
    </source>
</reference>
<dbReference type="Proteomes" id="UP000234329">
    <property type="component" value="Unassembled WGS sequence"/>
</dbReference>
<accession>A0A2I1DHW7</accession>
<dbReference type="RefSeq" id="WP_075323796.1">
    <property type="nucleotide sequence ID" value="NZ_MXAV01000059.1"/>
</dbReference>
<dbReference type="InterPro" id="IPR018841">
    <property type="entry name" value="DUF2442"/>
</dbReference>
<name>A0A2I1DHW7_9PROT</name>
<evidence type="ECO:0000313" key="3">
    <source>
        <dbReference type="Proteomes" id="UP000234329"/>
    </source>
</evidence>